<evidence type="ECO:0000256" key="1">
    <source>
        <dbReference type="SAM" id="MobiDB-lite"/>
    </source>
</evidence>
<name>A0A6B0TZ46_IXORI</name>
<proteinExistence type="predicted"/>
<reference evidence="2" key="1">
    <citation type="submission" date="2019-12" db="EMBL/GenBank/DDBJ databases">
        <title>An insight into the sialome of adult female Ixodes ricinus ticks feeding for 6 days.</title>
        <authorList>
            <person name="Perner J."/>
            <person name="Ribeiro J.M.C."/>
        </authorList>
    </citation>
    <scope>NUCLEOTIDE SEQUENCE</scope>
    <source>
        <strain evidence="2">Semi-engorged</strain>
        <tissue evidence="2">Salivary glands</tissue>
    </source>
</reference>
<organism evidence="2">
    <name type="scientific">Ixodes ricinus</name>
    <name type="common">Common tick</name>
    <name type="synonym">Acarus ricinus</name>
    <dbReference type="NCBI Taxonomy" id="34613"/>
    <lineage>
        <taxon>Eukaryota</taxon>
        <taxon>Metazoa</taxon>
        <taxon>Ecdysozoa</taxon>
        <taxon>Arthropoda</taxon>
        <taxon>Chelicerata</taxon>
        <taxon>Arachnida</taxon>
        <taxon>Acari</taxon>
        <taxon>Parasitiformes</taxon>
        <taxon>Ixodida</taxon>
        <taxon>Ixodoidea</taxon>
        <taxon>Ixodidae</taxon>
        <taxon>Ixodinae</taxon>
        <taxon>Ixodes</taxon>
    </lineage>
</organism>
<dbReference type="EMBL" id="GIFC01002515">
    <property type="protein sequence ID" value="MXU84598.1"/>
    <property type="molecule type" value="Transcribed_RNA"/>
</dbReference>
<dbReference type="AlphaFoldDB" id="A0A6B0TZ46"/>
<sequence>MSASLAFAIFAPAIGTLHRAGPPVEPRGHGVGNTLVPRKNDGPNKAHVRVCGPVPHHILHVPFIFHGPSEMHWAQRRSVPP</sequence>
<evidence type="ECO:0000313" key="2">
    <source>
        <dbReference type="EMBL" id="MXU84598.1"/>
    </source>
</evidence>
<protein>
    <submittedName>
        <fullName evidence="2">Putative secreted protein</fullName>
    </submittedName>
</protein>
<accession>A0A6B0TZ46</accession>
<feature type="region of interest" description="Disordered" evidence="1">
    <location>
        <begin position="19"/>
        <end position="44"/>
    </location>
</feature>